<dbReference type="InterPro" id="IPR008271">
    <property type="entry name" value="Ser/Thr_kinase_AS"/>
</dbReference>
<dbReference type="PANTHER" id="PTHR44329:SF214">
    <property type="entry name" value="PROTEIN KINASE DOMAIN-CONTAINING PROTEIN"/>
    <property type="match status" value="1"/>
</dbReference>
<dbReference type="InterPro" id="IPR011009">
    <property type="entry name" value="Kinase-like_dom_sf"/>
</dbReference>
<name>A0ABR1IR33_9AGAR</name>
<dbReference type="PROSITE" id="PS00108">
    <property type="entry name" value="PROTEIN_KINASE_ST"/>
    <property type="match status" value="1"/>
</dbReference>
<dbReference type="InterPro" id="IPR051681">
    <property type="entry name" value="Ser/Thr_Kinases-Pseudokinases"/>
</dbReference>
<organism evidence="2 3">
    <name type="scientific">Marasmiellus scandens</name>
    <dbReference type="NCBI Taxonomy" id="2682957"/>
    <lineage>
        <taxon>Eukaryota</taxon>
        <taxon>Fungi</taxon>
        <taxon>Dikarya</taxon>
        <taxon>Basidiomycota</taxon>
        <taxon>Agaricomycotina</taxon>
        <taxon>Agaricomycetes</taxon>
        <taxon>Agaricomycetidae</taxon>
        <taxon>Agaricales</taxon>
        <taxon>Marasmiineae</taxon>
        <taxon>Omphalotaceae</taxon>
        <taxon>Marasmiellus</taxon>
    </lineage>
</organism>
<comment type="caution">
    <text evidence="2">The sequence shown here is derived from an EMBL/GenBank/DDBJ whole genome shotgun (WGS) entry which is preliminary data.</text>
</comment>
<accession>A0ABR1IR33</accession>
<dbReference type="Pfam" id="PF07714">
    <property type="entry name" value="PK_Tyr_Ser-Thr"/>
    <property type="match status" value="1"/>
</dbReference>
<dbReference type="PANTHER" id="PTHR44329">
    <property type="entry name" value="SERINE/THREONINE-PROTEIN KINASE TNNI3K-RELATED"/>
    <property type="match status" value="1"/>
</dbReference>
<gene>
    <name evidence="2" type="ORF">VKT23_018650</name>
</gene>
<dbReference type="SMART" id="SM00220">
    <property type="entry name" value="S_TKc"/>
    <property type="match status" value="1"/>
</dbReference>
<feature type="domain" description="Protein kinase" evidence="1">
    <location>
        <begin position="22"/>
        <end position="283"/>
    </location>
</feature>
<evidence type="ECO:0000313" key="3">
    <source>
        <dbReference type="Proteomes" id="UP001498398"/>
    </source>
</evidence>
<evidence type="ECO:0000313" key="2">
    <source>
        <dbReference type="EMBL" id="KAK7437405.1"/>
    </source>
</evidence>
<dbReference type="InterPro" id="IPR001245">
    <property type="entry name" value="Ser-Thr/Tyr_kinase_cat_dom"/>
</dbReference>
<evidence type="ECO:0000259" key="1">
    <source>
        <dbReference type="PROSITE" id="PS50011"/>
    </source>
</evidence>
<dbReference type="Proteomes" id="UP001498398">
    <property type="component" value="Unassembled WGS sequence"/>
</dbReference>
<dbReference type="EMBL" id="JBANRG010000086">
    <property type="protein sequence ID" value="KAK7437405.1"/>
    <property type="molecule type" value="Genomic_DNA"/>
</dbReference>
<dbReference type="InterPro" id="IPR000719">
    <property type="entry name" value="Prot_kinase_dom"/>
</dbReference>
<sequence>MIRLSKSSGLYPTCLILDNVTKIGEHPVASGGFGEIWRGRVGDHLACLKIVRIYGESDVQKLLKEFLKEAILWRQLTHPNVTPFLGLYFLDSTKQRVCLISPWMENGNLRKYLSNHPVEFEDRIRLAYDVACGLSYLHEEKIIHGDLKGDNILISTTGRASIADFGLSRVANSDALKWTSFSTSNHGRGGSTRWLAPECLFKGERATYSSDIYAFGGVGYEAFTGLVPFHEFTHDGAILFQLMDRKRPSRSGITSVVWSILQDCWNQDPLARPIAEALPHRLASIATTAVKPAENWDQCLPAQLWKNVQHPGIQVNNVIGLNLETIFEALCESNLPGGSTQNNADETRLTSEDLFGLFEGGHPRSESLESCPPTVSRNLQPLQPVTSNLGHQLDFALGDALEQVVIDDDSPDLDLPSFPLTRDLQRRHASDSELFVPRQSGRISLNDRTGHQLVGGISAMAPPKDSPDFVRRPSSPRTTRLRMLEEEFSEEVRQNLLWYRQLSKVETLGPRRNSENSGSGPLASGTVPSVVRVEIRRGAPVVREINMPTIARTRTRSWAGGGR</sequence>
<protein>
    <recommendedName>
        <fullName evidence="1">Protein kinase domain-containing protein</fullName>
    </recommendedName>
</protein>
<dbReference type="Gene3D" id="1.10.510.10">
    <property type="entry name" value="Transferase(Phosphotransferase) domain 1"/>
    <property type="match status" value="1"/>
</dbReference>
<dbReference type="PROSITE" id="PS50011">
    <property type="entry name" value="PROTEIN_KINASE_DOM"/>
    <property type="match status" value="1"/>
</dbReference>
<reference evidence="2 3" key="1">
    <citation type="submission" date="2024-01" db="EMBL/GenBank/DDBJ databases">
        <title>A draft genome for the cacao thread blight pathogen Marasmiellus scandens.</title>
        <authorList>
            <person name="Baruah I.K."/>
            <person name="Leung J."/>
            <person name="Bukari Y."/>
            <person name="Amoako-Attah I."/>
            <person name="Meinhardt L.W."/>
            <person name="Bailey B.A."/>
            <person name="Cohen S.P."/>
        </authorList>
    </citation>
    <scope>NUCLEOTIDE SEQUENCE [LARGE SCALE GENOMIC DNA]</scope>
    <source>
        <strain evidence="2 3">GH-19</strain>
    </source>
</reference>
<keyword evidence="3" id="KW-1185">Reference proteome</keyword>
<dbReference type="SUPFAM" id="SSF56112">
    <property type="entry name" value="Protein kinase-like (PK-like)"/>
    <property type="match status" value="1"/>
</dbReference>
<proteinExistence type="predicted"/>
<dbReference type="PRINTS" id="PR00109">
    <property type="entry name" value="TYRKINASE"/>
</dbReference>